<evidence type="ECO:0008006" key="3">
    <source>
        <dbReference type="Google" id="ProtNLM"/>
    </source>
</evidence>
<dbReference type="eggNOG" id="COG1359">
    <property type="taxonomic scope" value="Bacteria"/>
</dbReference>
<evidence type="ECO:0000313" key="2">
    <source>
        <dbReference type="Proteomes" id="UP000002218"/>
    </source>
</evidence>
<accession>C8XGX1</accession>
<keyword evidence="2" id="KW-1185">Reference proteome</keyword>
<reference evidence="2" key="1">
    <citation type="submission" date="2009-09" db="EMBL/GenBank/DDBJ databases">
        <title>The complete genome of Nakamurella multipartita DSM 44233.</title>
        <authorList>
            <consortium name="US DOE Joint Genome Institute (JGI-PGF)"/>
            <person name="Lucas S."/>
            <person name="Copeland A."/>
            <person name="Lapidus A."/>
            <person name="Glavina del Rio T."/>
            <person name="Dalin E."/>
            <person name="Tice H."/>
            <person name="Bruce D."/>
            <person name="Goodwin L."/>
            <person name="Pitluck S."/>
            <person name="Kyrpides N."/>
            <person name="Mavromatis K."/>
            <person name="Ivanova N."/>
            <person name="Ovchinnikova G."/>
            <person name="Sims D."/>
            <person name="Meincke L."/>
            <person name="Brettin T."/>
            <person name="Detter J.C."/>
            <person name="Han C."/>
            <person name="Larimer F."/>
            <person name="Land M."/>
            <person name="Hauser L."/>
            <person name="Markowitz V."/>
            <person name="Cheng J.-F."/>
            <person name="Hugenholtz P."/>
            <person name="Woyke T."/>
            <person name="Wu D."/>
            <person name="Klenk H.-P."/>
            <person name="Eisen J.A."/>
        </authorList>
    </citation>
    <scope>NUCLEOTIDE SEQUENCE [LARGE SCALE GENOMIC DNA]</scope>
    <source>
        <strain evidence="2">ATCC 700099 / DSM 44233 / CIP 104796 / JCM 9543 / NBRC 105858 / Y-104</strain>
    </source>
</reference>
<sequence length="210" mass="23113">MRCGLTVFARTAVHQGRPDRVDACIAYLRDTAVPAILGMPTCVGMSVLASRTDGLAIISTAWETKADMHASVVKIRPIREKTAEAIGGGTAELEEWQIAAMHRRQHAGHPVCARVIWLRLETAGIDDLVSEFNTATLPALDATRGFCSTSLMINPDWRRAAVSIAYESTEAMDRRINGAEGRRLLESNVIQVREFDEVMPHLRVPDLASY</sequence>
<dbReference type="InParanoid" id="C8XGX1"/>
<dbReference type="KEGG" id="nml:Namu_3909"/>
<dbReference type="HOGENOM" id="CLU_088918_0_0_11"/>
<dbReference type="Proteomes" id="UP000002218">
    <property type="component" value="Chromosome"/>
</dbReference>
<gene>
    <name evidence="1" type="ordered locus">Namu_3909</name>
</gene>
<name>C8XGX1_NAKMY</name>
<proteinExistence type="predicted"/>
<evidence type="ECO:0000313" key="1">
    <source>
        <dbReference type="EMBL" id="ACV80202.1"/>
    </source>
</evidence>
<dbReference type="EMBL" id="CP001737">
    <property type="protein sequence ID" value="ACV80202.1"/>
    <property type="molecule type" value="Genomic_DNA"/>
</dbReference>
<dbReference type="STRING" id="479431.Namu_3909"/>
<reference evidence="1 2" key="2">
    <citation type="journal article" date="2010" name="Stand. Genomic Sci.">
        <title>Complete genome sequence of Nakamurella multipartita type strain (Y-104).</title>
        <authorList>
            <person name="Tice H."/>
            <person name="Mayilraj S."/>
            <person name="Sims D."/>
            <person name="Lapidus A."/>
            <person name="Nolan M."/>
            <person name="Lucas S."/>
            <person name="Glavina Del Rio T."/>
            <person name="Copeland A."/>
            <person name="Cheng J.F."/>
            <person name="Meincke L."/>
            <person name="Bruce D."/>
            <person name="Goodwin L."/>
            <person name="Pitluck S."/>
            <person name="Ivanova N."/>
            <person name="Mavromatis K."/>
            <person name="Ovchinnikova G."/>
            <person name="Pati A."/>
            <person name="Chen A."/>
            <person name="Palaniappan K."/>
            <person name="Land M."/>
            <person name="Hauser L."/>
            <person name="Chang Y.J."/>
            <person name="Jeffries C.D."/>
            <person name="Detter J.C."/>
            <person name="Brettin T."/>
            <person name="Rohde M."/>
            <person name="Goker M."/>
            <person name="Bristow J."/>
            <person name="Eisen J.A."/>
            <person name="Markowitz V."/>
            <person name="Hugenholtz P."/>
            <person name="Kyrpides N.C."/>
            <person name="Klenk H.P."/>
            <person name="Chen F."/>
        </authorList>
    </citation>
    <scope>NUCLEOTIDE SEQUENCE [LARGE SCALE GENOMIC DNA]</scope>
    <source>
        <strain evidence="2">ATCC 700099 / DSM 44233 / CIP 104796 / JCM 9543 / NBRC 105858 / Y-104</strain>
    </source>
</reference>
<dbReference type="AlphaFoldDB" id="C8XGX1"/>
<protein>
    <recommendedName>
        <fullName evidence="3">ABM domain-containing protein</fullName>
    </recommendedName>
</protein>
<organism evidence="1 2">
    <name type="scientific">Nakamurella multipartita (strain ATCC 700099 / DSM 44233 / CIP 104796 / JCM 9543 / NBRC 105858 / Y-104)</name>
    <name type="common">Microsphaera multipartita</name>
    <dbReference type="NCBI Taxonomy" id="479431"/>
    <lineage>
        <taxon>Bacteria</taxon>
        <taxon>Bacillati</taxon>
        <taxon>Actinomycetota</taxon>
        <taxon>Actinomycetes</taxon>
        <taxon>Nakamurellales</taxon>
        <taxon>Nakamurellaceae</taxon>
        <taxon>Nakamurella</taxon>
    </lineage>
</organism>